<evidence type="ECO:0000259" key="2">
    <source>
        <dbReference type="Pfam" id="PF02225"/>
    </source>
</evidence>
<dbReference type="AlphaFoldDB" id="A0A0D8ZSJ9"/>
<dbReference type="PANTHER" id="PTHR12147">
    <property type="entry name" value="METALLOPEPTIDASE M28 FAMILY MEMBER"/>
    <property type="match status" value="1"/>
</dbReference>
<dbReference type="Pfam" id="PF04389">
    <property type="entry name" value="Peptidase_M28"/>
    <property type="match status" value="1"/>
</dbReference>
<comment type="caution">
    <text evidence="4">The sequence shown here is derived from an EMBL/GenBank/DDBJ whole genome shotgun (WGS) entry which is preliminary data.</text>
</comment>
<proteinExistence type="predicted"/>
<protein>
    <submittedName>
        <fullName evidence="4">Aminopeptidase</fullName>
    </submittedName>
</protein>
<accession>A0A0D8ZSJ9</accession>
<dbReference type="GO" id="GO:0006508">
    <property type="term" value="P:proteolysis"/>
    <property type="evidence" value="ECO:0007669"/>
    <property type="project" value="InterPro"/>
</dbReference>
<dbReference type="GO" id="GO:0004177">
    <property type="term" value="F:aminopeptidase activity"/>
    <property type="evidence" value="ECO:0007669"/>
    <property type="project" value="UniProtKB-KW"/>
</dbReference>
<dbReference type="GO" id="GO:0008235">
    <property type="term" value="F:metalloexopeptidase activity"/>
    <property type="evidence" value="ECO:0007669"/>
    <property type="project" value="InterPro"/>
</dbReference>
<dbReference type="Proteomes" id="UP000032452">
    <property type="component" value="Unassembled WGS sequence"/>
</dbReference>
<dbReference type="Pfam" id="PF02225">
    <property type="entry name" value="PA"/>
    <property type="match status" value="1"/>
</dbReference>
<dbReference type="SUPFAM" id="SSF52025">
    <property type="entry name" value="PA domain"/>
    <property type="match status" value="1"/>
</dbReference>
<name>A0A0D8ZSJ9_9CYAN</name>
<sequence>MGDNTVQLGRSLKLLVAGASMISFGVVAGCAQQIDAQTLQQNQNSDVRALVNFGPRASGTQATEKASNYLQQQYRQAGYEVKVQTFTYPKFTDLGSNLTVDGKTIEGIALNGSQAGTPNARLVVVPNAGREADFAAVDAKGAIAIVKRGEIRFLNKAQNAVKAGAVGLVIVNTEPGNFYGTLGGDVQIPVLGLSGKSGSSLLQANQLRQANLAVNTRQGNVTGRNTIAHLPGVTQPKVILGGHYDSVVDSPGANDNASGTAAVLAIARQAAKTPLARQAWFVAFDGEEDGLHGSRAFVSQARPEFLKGLKGMLNFDMVGINDRLLVGGTESLTKLAKTTAPQVSTFGSRGGSDHAPFASAGVPVLFFYRGQDPNYHQPGDKQVDARLIDETARLGFNLASKISSQ</sequence>
<dbReference type="STRING" id="1618023.UH38_11450"/>
<keyword evidence="5" id="KW-1185">Reference proteome</keyword>
<feature type="domain" description="PA" evidence="2">
    <location>
        <begin position="120"/>
        <end position="201"/>
    </location>
</feature>
<feature type="domain" description="Peptidase M28" evidence="3">
    <location>
        <begin position="225"/>
        <end position="389"/>
    </location>
</feature>
<gene>
    <name evidence="4" type="ORF">UH38_11450</name>
</gene>
<dbReference type="PANTHER" id="PTHR12147:SF26">
    <property type="entry name" value="PEPTIDASE M28 DOMAIN-CONTAINING PROTEIN"/>
    <property type="match status" value="1"/>
</dbReference>
<keyword evidence="4" id="KW-0645">Protease</keyword>
<dbReference type="InterPro" id="IPR007484">
    <property type="entry name" value="Peptidase_M28"/>
</dbReference>
<keyword evidence="1" id="KW-0732">Signal</keyword>
<evidence type="ECO:0000256" key="1">
    <source>
        <dbReference type="SAM" id="SignalP"/>
    </source>
</evidence>
<keyword evidence="4" id="KW-0031">Aminopeptidase</keyword>
<reference evidence="4 5" key="1">
    <citation type="submission" date="2015-02" db="EMBL/GenBank/DDBJ databases">
        <title>Draft genome of a novel marine cyanobacterium (Chroococcales) isolated from South Atlantic Ocean.</title>
        <authorList>
            <person name="Rigonato J."/>
            <person name="Alvarenga D.O."/>
            <person name="Branco L.H."/>
            <person name="Varani A.M."/>
            <person name="Brandini F.P."/>
            <person name="Fiore M.F."/>
        </authorList>
    </citation>
    <scope>NUCLEOTIDE SEQUENCE [LARGE SCALE GENOMIC DNA]</scope>
    <source>
        <strain evidence="4 5">CENA595</strain>
    </source>
</reference>
<dbReference type="InterPro" id="IPR045175">
    <property type="entry name" value="M28_fam"/>
</dbReference>
<feature type="chain" id="PRO_5002337369" evidence="1">
    <location>
        <begin position="29"/>
        <end position="405"/>
    </location>
</feature>
<dbReference type="InterPro" id="IPR046450">
    <property type="entry name" value="PA_dom_sf"/>
</dbReference>
<feature type="signal peptide" evidence="1">
    <location>
        <begin position="1"/>
        <end position="28"/>
    </location>
</feature>
<evidence type="ECO:0000313" key="4">
    <source>
        <dbReference type="EMBL" id="KJH71715.1"/>
    </source>
</evidence>
<dbReference type="Gene3D" id="3.40.630.10">
    <property type="entry name" value="Zn peptidases"/>
    <property type="match status" value="1"/>
</dbReference>
<keyword evidence="4" id="KW-0378">Hydrolase</keyword>
<evidence type="ECO:0000259" key="3">
    <source>
        <dbReference type="Pfam" id="PF04389"/>
    </source>
</evidence>
<dbReference type="EMBL" id="JYON01000010">
    <property type="protein sequence ID" value="KJH71715.1"/>
    <property type="molecule type" value="Genomic_DNA"/>
</dbReference>
<organism evidence="4 5">
    <name type="scientific">Aliterella atlantica CENA595</name>
    <dbReference type="NCBI Taxonomy" id="1618023"/>
    <lineage>
        <taxon>Bacteria</taxon>
        <taxon>Bacillati</taxon>
        <taxon>Cyanobacteriota</taxon>
        <taxon>Cyanophyceae</taxon>
        <taxon>Chroococcidiopsidales</taxon>
        <taxon>Aliterellaceae</taxon>
        <taxon>Aliterella</taxon>
    </lineage>
</organism>
<dbReference type="InterPro" id="IPR003137">
    <property type="entry name" value="PA_domain"/>
</dbReference>
<dbReference type="PATRIC" id="fig|1618023.3.peg.4115"/>
<dbReference type="SUPFAM" id="SSF53187">
    <property type="entry name" value="Zn-dependent exopeptidases"/>
    <property type="match status" value="1"/>
</dbReference>
<dbReference type="Gene3D" id="3.50.30.30">
    <property type="match status" value="1"/>
</dbReference>
<evidence type="ECO:0000313" key="5">
    <source>
        <dbReference type="Proteomes" id="UP000032452"/>
    </source>
</evidence>